<dbReference type="RefSeq" id="WP_061836637.1">
    <property type="nucleotide sequence ID" value="NZ_LUKE01000006.1"/>
</dbReference>
<keyword evidence="2" id="KW-0732">Signal</keyword>
<evidence type="ECO:0000313" key="4">
    <source>
        <dbReference type="Proteomes" id="UP000075320"/>
    </source>
</evidence>
<proteinExistence type="predicted"/>
<accession>A0A150WFA8</accession>
<organism evidence="3 4">
    <name type="scientific">Bdellovibrio bacteriovorus</name>
    <dbReference type="NCBI Taxonomy" id="959"/>
    <lineage>
        <taxon>Bacteria</taxon>
        <taxon>Pseudomonadati</taxon>
        <taxon>Bdellovibrionota</taxon>
        <taxon>Bdellovibrionia</taxon>
        <taxon>Bdellovibrionales</taxon>
        <taxon>Pseudobdellovibrionaceae</taxon>
        <taxon>Bdellovibrio</taxon>
    </lineage>
</organism>
<dbReference type="EMBL" id="LUKE01000006">
    <property type="protein sequence ID" value="KYG61555.1"/>
    <property type="molecule type" value="Genomic_DNA"/>
</dbReference>
<keyword evidence="1" id="KW-0812">Transmembrane</keyword>
<sequence length="240" mass="26485">MKLRLFASLAIILLSFSAQAKVFRNAYIAFEMPETWKCNLEQTEWVCRSEQTKESKEAIIILTAKEVGPTDTFALYESHLNSPIALTGRGGSGESKIVYKAKSVQINDQTWIDSLHLGSEVGNYFTRYLATIKDKIAILVTFSAHKQYYTKYSQDFFKAVMSLRVIASKNLLMKPELGPIRPGSETLGGPIGSAMPADMLQGDGMEEAKGGNKTLLLLGALILAALGAIIFLRAKKKKKK</sequence>
<feature type="transmembrane region" description="Helical" evidence="1">
    <location>
        <begin position="215"/>
        <end position="234"/>
    </location>
</feature>
<keyword evidence="1" id="KW-0472">Membrane</keyword>
<keyword evidence="1" id="KW-1133">Transmembrane helix</keyword>
<dbReference type="AlphaFoldDB" id="A0A150WFA8"/>
<dbReference type="Proteomes" id="UP000075320">
    <property type="component" value="Unassembled WGS sequence"/>
</dbReference>
<comment type="caution">
    <text evidence="3">The sequence shown here is derived from an EMBL/GenBank/DDBJ whole genome shotgun (WGS) entry which is preliminary data.</text>
</comment>
<dbReference type="OrthoDB" id="5291445at2"/>
<evidence type="ECO:0000256" key="1">
    <source>
        <dbReference type="SAM" id="Phobius"/>
    </source>
</evidence>
<gene>
    <name evidence="3" type="ORF">AZI86_17775</name>
</gene>
<reference evidence="3 4" key="1">
    <citation type="submission" date="2016-03" db="EMBL/GenBank/DDBJ databases">
        <authorList>
            <person name="Ploux O."/>
        </authorList>
    </citation>
    <scope>NUCLEOTIDE SEQUENCE [LARGE SCALE GENOMIC DNA]</scope>
    <source>
        <strain evidence="3 4">R0</strain>
    </source>
</reference>
<evidence type="ECO:0008006" key="5">
    <source>
        <dbReference type="Google" id="ProtNLM"/>
    </source>
</evidence>
<name>A0A150WFA8_BDEBC</name>
<feature type="chain" id="PRO_5007572877" description="Gram-positive cocci surface proteins LPxTG domain-containing protein" evidence="2">
    <location>
        <begin position="21"/>
        <end position="240"/>
    </location>
</feature>
<protein>
    <recommendedName>
        <fullName evidence="5">Gram-positive cocci surface proteins LPxTG domain-containing protein</fullName>
    </recommendedName>
</protein>
<feature type="signal peptide" evidence="2">
    <location>
        <begin position="1"/>
        <end position="20"/>
    </location>
</feature>
<evidence type="ECO:0000256" key="2">
    <source>
        <dbReference type="SAM" id="SignalP"/>
    </source>
</evidence>
<evidence type="ECO:0000313" key="3">
    <source>
        <dbReference type="EMBL" id="KYG61555.1"/>
    </source>
</evidence>
<keyword evidence="4" id="KW-1185">Reference proteome</keyword>